<reference evidence="2" key="1">
    <citation type="submission" date="2021-01" db="EMBL/GenBank/DDBJ databases">
        <title>Whole genome shotgun sequence of Actinoplanes rishiriensis NBRC 108556.</title>
        <authorList>
            <person name="Komaki H."/>
            <person name="Tamura T."/>
        </authorList>
    </citation>
    <scope>NUCLEOTIDE SEQUENCE</scope>
    <source>
        <strain evidence="2">NBRC 108556</strain>
    </source>
</reference>
<gene>
    <name evidence="2" type="ORF">Ari01nite_44180</name>
</gene>
<feature type="region of interest" description="Disordered" evidence="1">
    <location>
        <begin position="85"/>
        <end position="104"/>
    </location>
</feature>
<evidence type="ECO:0000313" key="3">
    <source>
        <dbReference type="Proteomes" id="UP000636960"/>
    </source>
</evidence>
<feature type="region of interest" description="Disordered" evidence="1">
    <location>
        <begin position="1"/>
        <end position="52"/>
    </location>
</feature>
<feature type="compositionally biased region" description="Basic and acidic residues" evidence="1">
    <location>
        <begin position="15"/>
        <end position="30"/>
    </location>
</feature>
<proteinExistence type="predicted"/>
<organism evidence="2 3">
    <name type="scientific">Paractinoplanes rishiriensis</name>
    <dbReference type="NCBI Taxonomy" id="1050105"/>
    <lineage>
        <taxon>Bacteria</taxon>
        <taxon>Bacillati</taxon>
        <taxon>Actinomycetota</taxon>
        <taxon>Actinomycetes</taxon>
        <taxon>Micromonosporales</taxon>
        <taxon>Micromonosporaceae</taxon>
        <taxon>Paractinoplanes</taxon>
    </lineage>
</organism>
<evidence type="ECO:0000256" key="1">
    <source>
        <dbReference type="SAM" id="MobiDB-lite"/>
    </source>
</evidence>
<dbReference type="EMBL" id="BOMV01000053">
    <property type="protein sequence ID" value="GIE96953.1"/>
    <property type="molecule type" value="Genomic_DNA"/>
</dbReference>
<accession>A0A919MVL6</accession>
<protein>
    <submittedName>
        <fullName evidence="2">Uncharacterized protein</fullName>
    </submittedName>
</protein>
<sequence length="104" mass="10514">MLLGFPGEVAGAGRAPERNESQRDRHRDGGGRAARAPGSWGSTSAVRGPGGDRGLLASEFLRRCRCSCGVEEVSQAGMAGVVAGDQSVGVGGADPLDSPGAHRL</sequence>
<keyword evidence="3" id="KW-1185">Reference proteome</keyword>
<evidence type="ECO:0000313" key="2">
    <source>
        <dbReference type="EMBL" id="GIE96953.1"/>
    </source>
</evidence>
<dbReference type="Proteomes" id="UP000636960">
    <property type="component" value="Unassembled WGS sequence"/>
</dbReference>
<comment type="caution">
    <text evidence="2">The sequence shown here is derived from an EMBL/GenBank/DDBJ whole genome shotgun (WGS) entry which is preliminary data.</text>
</comment>
<dbReference type="AlphaFoldDB" id="A0A919MVL6"/>
<name>A0A919MVL6_9ACTN</name>